<protein>
    <submittedName>
        <fullName evidence="1">Uncharacterized protein</fullName>
    </submittedName>
</protein>
<organism evidence="1">
    <name type="scientific">Anguilla anguilla</name>
    <name type="common">European freshwater eel</name>
    <name type="synonym">Muraena anguilla</name>
    <dbReference type="NCBI Taxonomy" id="7936"/>
    <lineage>
        <taxon>Eukaryota</taxon>
        <taxon>Metazoa</taxon>
        <taxon>Chordata</taxon>
        <taxon>Craniata</taxon>
        <taxon>Vertebrata</taxon>
        <taxon>Euteleostomi</taxon>
        <taxon>Actinopterygii</taxon>
        <taxon>Neopterygii</taxon>
        <taxon>Teleostei</taxon>
        <taxon>Anguilliformes</taxon>
        <taxon>Anguillidae</taxon>
        <taxon>Anguilla</taxon>
    </lineage>
</organism>
<reference evidence="1" key="2">
    <citation type="journal article" date="2015" name="Fish Shellfish Immunol.">
        <title>Early steps in the European eel (Anguilla anguilla)-Vibrio vulnificus interaction in the gills: Role of the RtxA13 toxin.</title>
        <authorList>
            <person name="Callol A."/>
            <person name="Pajuelo D."/>
            <person name="Ebbesson L."/>
            <person name="Teles M."/>
            <person name="MacKenzie S."/>
            <person name="Amaro C."/>
        </authorList>
    </citation>
    <scope>NUCLEOTIDE SEQUENCE</scope>
</reference>
<evidence type="ECO:0000313" key="1">
    <source>
        <dbReference type="EMBL" id="JAH06688.1"/>
    </source>
</evidence>
<sequence length="57" mass="6478">MLLPEAVWNSVVSVANEDGRFARTTRFRTQQPPFCELVWPTDSRRSCCCSLNVSTSQ</sequence>
<proteinExistence type="predicted"/>
<dbReference type="EMBL" id="GBXM01101889">
    <property type="protein sequence ID" value="JAH06688.1"/>
    <property type="molecule type" value="Transcribed_RNA"/>
</dbReference>
<dbReference type="AlphaFoldDB" id="A0A0E9PS42"/>
<reference evidence="1" key="1">
    <citation type="submission" date="2014-11" db="EMBL/GenBank/DDBJ databases">
        <authorList>
            <person name="Amaro Gonzalez C."/>
        </authorList>
    </citation>
    <scope>NUCLEOTIDE SEQUENCE</scope>
</reference>
<name>A0A0E9PS42_ANGAN</name>
<accession>A0A0E9PS42</accession>